<dbReference type="EMBL" id="MSFL01000010">
    <property type="protein sequence ID" value="PWY83628.1"/>
    <property type="molecule type" value="Genomic_DNA"/>
</dbReference>
<dbReference type="InterPro" id="IPR002110">
    <property type="entry name" value="Ankyrin_rpt"/>
</dbReference>
<dbReference type="PROSITE" id="PS50088">
    <property type="entry name" value="ANK_REPEAT"/>
    <property type="match status" value="3"/>
</dbReference>
<feature type="repeat" description="ANK" evidence="3">
    <location>
        <begin position="1"/>
        <end position="32"/>
    </location>
</feature>
<evidence type="ECO:0000256" key="2">
    <source>
        <dbReference type="ARBA" id="ARBA00023043"/>
    </source>
</evidence>
<comment type="caution">
    <text evidence="4">The sequence shown here is derived from an EMBL/GenBank/DDBJ whole genome shotgun (WGS) entry which is preliminary data.</text>
</comment>
<keyword evidence="1" id="KW-0677">Repeat</keyword>
<feature type="non-terminal residue" evidence="4">
    <location>
        <position position="1"/>
    </location>
</feature>
<proteinExistence type="predicted"/>
<dbReference type="AlphaFoldDB" id="A0A317WF53"/>
<dbReference type="PANTHER" id="PTHR24178">
    <property type="entry name" value="MOLTING PROTEIN MLT-4"/>
    <property type="match status" value="1"/>
</dbReference>
<dbReference type="OrthoDB" id="366390at2759"/>
<dbReference type="Proteomes" id="UP000247233">
    <property type="component" value="Unassembled WGS sequence"/>
</dbReference>
<keyword evidence="5" id="KW-1185">Reference proteome</keyword>
<evidence type="ECO:0000313" key="4">
    <source>
        <dbReference type="EMBL" id="PWY83628.1"/>
    </source>
</evidence>
<keyword evidence="2 3" id="KW-0040">ANK repeat</keyword>
<evidence type="ECO:0000256" key="1">
    <source>
        <dbReference type="ARBA" id="ARBA00022737"/>
    </source>
</evidence>
<dbReference type="Gene3D" id="1.25.40.20">
    <property type="entry name" value="Ankyrin repeat-containing domain"/>
    <property type="match status" value="2"/>
</dbReference>
<dbReference type="SMART" id="SM00248">
    <property type="entry name" value="ANK"/>
    <property type="match status" value="3"/>
</dbReference>
<dbReference type="SUPFAM" id="SSF48403">
    <property type="entry name" value="Ankyrin repeat"/>
    <property type="match status" value="1"/>
</dbReference>
<feature type="repeat" description="ANK" evidence="3">
    <location>
        <begin position="33"/>
        <end position="59"/>
    </location>
</feature>
<dbReference type="GeneID" id="37061150"/>
<dbReference type="InterPro" id="IPR036770">
    <property type="entry name" value="Ankyrin_rpt-contain_sf"/>
</dbReference>
<dbReference type="VEuPathDB" id="FungiDB:BO70DRAFT_260952"/>
<dbReference type="Pfam" id="PF12796">
    <property type="entry name" value="Ank_2"/>
    <property type="match status" value="1"/>
</dbReference>
<reference evidence="4 5" key="1">
    <citation type="submission" date="2016-12" db="EMBL/GenBank/DDBJ databases">
        <title>The genomes of Aspergillus section Nigri reveals drivers in fungal speciation.</title>
        <authorList>
            <consortium name="DOE Joint Genome Institute"/>
            <person name="Vesth T.C."/>
            <person name="Nybo J."/>
            <person name="Theobald S."/>
            <person name="Brandl J."/>
            <person name="Frisvad J.C."/>
            <person name="Nielsen K.F."/>
            <person name="Lyhne E.K."/>
            <person name="Kogle M.E."/>
            <person name="Kuo A."/>
            <person name="Riley R."/>
            <person name="Clum A."/>
            <person name="Nolan M."/>
            <person name="Lipzen A."/>
            <person name="Salamov A."/>
            <person name="Henrissat B."/>
            <person name="Wiebenga A."/>
            <person name="De Vries R.P."/>
            <person name="Grigoriev I.V."/>
            <person name="Mortensen U.H."/>
            <person name="Andersen M.R."/>
            <person name="Baker S.E."/>
        </authorList>
    </citation>
    <scope>NUCLEOTIDE SEQUENCE [LARGE SCALE GENOMIC DNA]</scope>
    <source>
        <strain evidence="4 5">CBS 117.55</strain>
    </source>
</reference>
<protein>
    <submittedName>
        <fullName evidence="4">Ankyrin repeat protein</fullName>
    </submittedName>
</protein>
<sequence length="96" mass="10565">GSTALHLASQEGHTETVRLLLTRGVRPDARKNDGATPLHIAASFGQKLVAILLLEANKDYIDLKDEDGWTPLHLASWYGQEQIVQLLLENCADFNA</sequence>
<accession>A0A317WF53</accession>
<dbReference type="RefSeq" id="XP_025400071.1">
    <property type="nucleotide sequence ID" value="XM_025538913.1"/>
</dbReference>
<evidence type="ECO:0000313" key="5">
    <source>
        <dbReference type="Proteomes" id="UP000247233"/>
    </source>
</evidence>
<evidence type="ECO:0000256" key="3">
    <source>
        <dbReference type="PROSITE-ProRule" id="PRU00023"/>
    </source>
</evidence>
<organism evidence="4 5">
    <name type="scientific">Aspergillus heteromorphus CBS 117.55</name>
    <dbReference type="NCBI Taxonomy" id="1448321"/>
    <lineage>
        <taxon>Eukaryota</taxon>
        <taxon>Fungi</taxon>
        <taxon>Dikarya</taxon>
        <taxon>Ascomycota</taxon>
        <taxon>Pezizomycotina</taxon>
        <taxon>Eurotiomycetes</taxon>
        <taxon>Eurotiomycetidae</taxon>
        <taxon>Eurotiales</taxon>
        <taxon>Aspergillaceae</taxon>
        <taxon>Aspergillus</taxon>
        <taxon>Aspergillus subgen. Circumdati</taxon>
    </lineage>
</organism>
<gene>
    <name evidence="4" type="ORF">BO70DRAFT_260952</name>
</gene>
<feature type="non-terminal residue" evidence="4">
    <location>
        <position position="96"/>
    </location>
</feature>
<name>A0A317WF53_9EURO</name>
<dbReference type="PROSITE" id="PS50297">
    <property type="entry name" value="ANK_REP_REGION"/>
    <property type="match status" value="3"/>
</dbReference>
<dbReference type="STRING" id="1448321.A0A317WF53"/>
<dbReference type="PRINTS" id="PR01415">
    <property type="entry name" value="ANKYRIN"/>
</dbReference>
<feature type="repeat" description="ANK" evidence="3">
    <location>
        <begin position="67"/>
        <end position="96"/>
    </location>
</feature>